<dbReference type="EMBL" id="DVKQ01000069">
    <property type="protein sequence ID" value="HIT37903.1"/>
    <property type="molecule type" value="Genomic_DNA"/>
</dbReference>
<reference evidence="5" key="1">
    <citation type="submission" date="2020-10" db="EMBL/GenBank/DDBJ databases">
        <authorList>
            <person name="Gilroy R."/>
        </authorList>
    </citation>
    <scope>NUCLEOTIDE SEQUENCE</scope>
    <source>
        <strain evidence="5">CHK195-26880</strain>
    </source>
</reference>
<feature type="domain" description="ABC transporter" evidence="4">
    <location>
        <begin position="4"/>
        <end position="226"/>
    </location>
</feature>
<accession>A0A9D1KB30</accession>
<dbReference type="GO" id="GO:0005524">
    <property type="term" value="F:ATP binding"/>
    <property type="evidence" value="ECO:0007669"/>
    <property type="project" value="UniProtKB-KW"/>
</dbReference>
<evidence type="ECO:0000313" key="6">
    <source>
        <dbReference type="Proteomes" id="UP000886833"/>
    </source>
</evidence>
<keyword evidence="1" id="KW-0813">Transport</keyword>
<evidence type="ECO:0000259" key="4">
    <source>
        <dbReference type="PROSITE" id="PS50893"/>
    </source>
</evidence>
<evidence type="ECO:0000256" key="1">
    <source>
        <dbReference type="ARBA" id="ARBA00022448"/>
    </source>
</evidence>
<dbReference type="InterPro" id="IPR027417">
    <property type="entry name" value="P-loop_NTPase"/>
</dbReference>
<dbReference type="InterPro" id="IPR003593">
    <property type="entry name" value="AAA+_ATPase"/>
</dbReference>
<comment type="caution">
    <text evidence="5">The sequence shown here is derived from an EMBL/GenBank/DDBJ whole genome shotgun (WGS) entry which is preliminary data.</text>
</comment>
<dbReference type="PANTHER" id="PTHR42939">
    <property type="entry name" value="ABC TRANSPORTER ATP-BINDING PROTEIN ALBC-RELATED"/>
    <property type="match status" value="1"/>
</dbReference>
<evidence type="ECO:0000313" key="5">
    <source>
        <dbReference type="EMBL" id="HIT37903.1"/>
    </source>
</evidence>
<keyword evidence="2" id="KW-0547">Nucleotide-binding</keyword>
<protein>
    <submittedName>
        <fullName evidence="5">ABC transporter ATP-binding protein</fullName>
    </submittedName>
</protein>
<dbReference type="Proteomes" id="UP000886833">
    <property type="component" value="Unassembled WGS sequence"/>
</dbReference>
<sequence length="231" mass="25949">MALLEVSHVSKSYGNNRVLDDVTFNITKGKIVGLLGPNGSGKTTLIKLINDLLKEDSGTIKVEGLDLGVETKKLISYLPDKNYLNNNMTVLELLNYFKDFYEDFRIDKAKELIGKLGLDLNQKLKTMSKGTKEKVQLILVMSRKAKLYILDEPIGGIDPAARDYIINTILTNFSNDASLLISTHLISDLEKVLDEVIFLKNGKVVRSGSTDEIRKETNMSINDLFREEFKC</sequence>
<dbReference type="AlphaFoldDB" id="A0A9D1KB30"/>
<evidence type="ECO:0000256" key="3">
    <source>
        <dbReference type="ARBA" id="ARBA00022840"/>
    </source>
</evidence>
<dbReference type="InterPro" id="IPR003439">
    <property type="entry name" value="ABC_transporter-like_ATP-bd"/>
</dbReference>
<proteinExistence type="predicted"/>
<dbReference type="CDD" id="cd03230">
    <property type="entry name" value="ABC_DR_subfamily_A"/>
    <property type="match status" value="1"/>
</dbReference>
<dbReference type="Pfam" id="PF00005">
    <property type="entry name" value="ABC_tran"/>
    <property type="match status" value="1"/>
</dbReference>
<dbReference type="GO" id="GO:0016887">
    <property type="term" value="F:ATP hydrolysis activity"/>
    <property type="evidence" value="ECO:0007669"/>
    <property type="project" value="InterPro"/>
</dbReference>
<reference evidence="5" key="2">
    <citation type="journal article" date="2021" name="PeerJ">
        <title>Extensive microbial diversity within the chicken gut microbiome revealed by metagenomics and culture.</title>
        <authorList>
            <person name="Gilroy R."/>
            <person name="Ravi A."/>
            <person name="Getino M."/>
            <person name="Pursley I."/>
            <person name="Horton D.L."/>
            <person name="Alikhan N.F."/>
            <person name="Baker D."/>
            <person name="Gharbi K."/>
            <person name="Hall N."/>
            <person name="Watson M."/>
            <person name="Adriaenssens E.M."/>
            <person name="Foster-Nyarko E."/>
            <person name="Jarju S."/>
            <person name="Secka A."/>
            <person name="Antonio M."/>
            <person name="Oren A."/>
            <person name="Chaudhuri R.R."/>
            <person name="La Ragione R."/>
            <person name="Hildebrand F."/>
            <person name="Pallen M.J."/>
        </authorList>
    </citation>
    <scope>NUCLEOTIDE SEQUENCE</scope>
    <source>
        <strain evidence="5">CHK195-26880</strain>
    </source>
</reference>
<dbReference type="PROSITE" id="PS50893">
    <property type="entry name" value="ABC_TRANSPORTER_2"/>
    <property type="match status" value="1"/>
</dbReference>
<organism evidence="5 6">
    <name type="scientific">Candidatus Onthousia faecipullorum</name>
    <dbReference type="NCBI Taxonomy" id="2840887"/>
    <lineage>
        <taxon>Bacteria</taxon>
        <taxon>Bacillati</taxon>
        <taxon>Bacillota</taxon>
        <taxon>Bacilli</taxon>
        <taxon>Candidatus Onthousia</taxon>
    </lineage>
</organism>
<dbReference type="SUPFAM" id="SSF52540">
    <property type="entry name" value="P-loop containing nucleoside triphosphate hydrolases"/>
    <property type="match status" value="1"/>
</dbReference>
<evidence type="ECO:0000256" key="2">
    <source>
        <dbReference type="ARBA" id="ARBA00022741"/>
    </source>
</evidence>
<name>A0A9D1KB30_9FIRM</name>
<dbReference type="InterPro" id="IPR051782">
    <property type="entry name" value="ABC_Transporter_VariousFunc"/>
</dbReference>
<keyword evidence="3 5" id="KW-0067">ATP-binding</keyword>
<dbReference type="PANTHER" id="PTHR42939:SF1">
    <property type="entry name" value="ABC TRANSPORTER ATP-BINDING PROTEIN ALBC-RELATED"/>
    <property type="match status" value="1"/>
</dbReference>
<dbReference type="Gene3D" id="3.40.50.300">
    <property type="entry name" value="P-loop containing nucleotide triphosphate hydrolases"/>
    <property type="match status" value="1"/>
</dbReference>
<gene>
    <name evidence="5" type="ORF">IAB59_05460</name>
</gene>
<dbReference type="SMART" id="SM00382">
    <property type="entry name" value="AAA"/>
    <property type="match status" value="1"/>
</dbReference>